<evidence type="ECO:0000256" key="3">
    <source>
        <dbReference type="ARBA" id="ARBA00022692"/>
    </source>
</evidence>
<keyword evidence="4 7" id="KW-0256">Endoplasmic reticulum</keyword>
<dbReference type="InterPro" id="IPR051987">
    <property type="entry name" value="Sigma-2_receptor-like"/>
</dbReference>
<dbReference type="EMBL" id="ML170168">
    <property type="protein sequence ID" value="TDL23970.1"/>
    <property type="molecule type" value="Genomic_DNA"/>
</dbReference>
<feature type="transmembrane region" description="Helical" evidence="7">
    <location>
        <begin position="105"/>
        <end position="127"/>
    </location>
</feature>
<proteinExistence type="inferred from homology"/>
<keyword evidence="10" id="KW-1185">Reference proteome</keyword>
<name>A0A4Y7QAY3_9AGAM</name>
<evidence type="ECO:0000256" key="2">
    <source>
        <dbReference type="ARBA" id="ARBA00009096"/>
    </source>
</evidence>
<comment type="subcellular location">
    <subcellularLocation>
        <location evidence="1">Endoplasmic reticulum membrane</location>
        <topology evidence="1">Multi-pass membrane protein</topology>
    </subcellularLocation>
</comment>
<evidence type="ECO:0000256" key="6">
    <source>
        <dbReference type="ARBA" id="ARBA00023136"/>
    </source>
</evidence>
<dbReference type="InterPro" id="IPR033118">
    <property type="entry name" value="EXPERA"/>
</dbReference>
<dbReference type="PIRSF" id="PIRSF031032">
    <property type="entry name" value="TMP_97_prd"/>
    <property type="match status" value="1"/>
</dbReference>
<dbReference type="InterPro" id="IPR016964">
    <property type="entry name" value="Sigma2_recept"/>
</dbReference>
<feature type="domain" description="EXPERA" evidence="8">
    <location>
        <begin position="10"/>
        <end position="165"/>
    </location>
</feature>
<evidence type="ECO:0000256" key="7">
    <source>
        <dbReference type="PIRNR" id="PIRNR031032"/>
    </source>
</evidence>
<dbReference type="PROSITE" id="PS51751">
    <property type="entry name" value="EXPERA"/>
    <property type="match status" value="1"/>
</dbReference>
<feature type="transmembrane region" description="Helical" evidence="7">
    <location>
        <begin position="12"/>
        <end position="34"/>
    </location>
</feature>
<feature type="transmembrane region" description="Helical" evidence="7">
    <location>
        <begin position="73"/>
        <end position="98"/>
    </location>
</feature>
<comment type="similarity">
    <text evidence="2">Belongs to the TMEM97/sigma-2 receptor family.</text>
</comment>
<dbReference type="VEuPathDB" id="FungiDB:BD410DRAFT_786669"/>
<evidence type="ECO:0000256" key="5">
    <source>
        <dbReference type="ARBA" id="ARBA00022989"/>
    </source>
</evidence>
<evidence type="ECO:0000313" key="10">
    <source>
        <dbReference type="Proteomes" id="UP000294933"/>
    </source>
</evidence>
<feature type="transmembrane region" description="Helical" evidence="7">
    <location>
        <begin position="147"/>
        <end position="166"/>
    </location>
</feature>
<keyword evidence="6 7" id="KW-0472">Membrane</keyword>
<dbReference type="PANTHER" id="PTHR31204">
    <property type="entry name" value="SIGMA INTRACELLULAR RECEPTOR 2"/>
    <property type="match status" value="1"/>
</dbReference>
<reference evidence="9 10" key="1">
    <citation type="submission" date="2018-06" db="EMBL/GenBank/DDBJ databases">
        <title>A transcriptomic atlas of mushroom development highlights an independent origin of complex multicellularity.</title>
        <authorList>
            <consortium name="DOE Joint Genome Institute"/>
            <person name="Krizsan K."/>
            <person name="Almasi E."/>
            <person name="Merenyi Z."/>
            <person name="Sahu N."/>
            <person name="Viragh M."/>
            <person name="Koszo T."/>
            <person name="Mondo S."/>
            <person name="Kiss B."/>
            <person name="Balint B."/>
            <person name="Kues U."/>
            <person name="Barry K."/>
            <person name="Hegedus J.C."/>
            <person name="Henrissat B."/>
            <person name="Johnson J."/>
            <person name="Lipzen A."/>
            <person name="Ohm R."/>
            <person name="Nagy I."/>
            <person name="Pangilinan J."/>
            <person name="Yan J."/>
            <person name="Xiong Y."/>
            <person name="Grigoriev I.V."/>
            <person name="Hibbett D.S."/>
            <person name="Nagy L.G."/>
        </authorList>
    </citation>
    <scope>NUCLEOTIDE SEQUENCE [LARGE SCALE GENOMIC DNA]</scope>
    <source>
        <strain evidence="9 10">SZMC22713</strain>
    </source>
</reference>
<keyword evidence="5 7" id="KW-1133">Transmembrane helix</keyword>
<dbReference type="GO" id="GO:0005789">
    <property type="term" value="C:endoplasmic reticulum membrane"/>
    <property type="evidence" value="ECO:0007669"/>
    <property type="project" value="UniProtKB-SubCell"/>
</dbReference>
<dbReference type="PANTHER" id="PTHR31204:SF1">
    <property type="entry name" value="SIGMA INTRACELLULAR RECEPTOR 2"/>
    <property type="match status" value="1"/>
</dbReference>
<protein>
    <recommendedName>
        <fullName evidence="7">Efficient mitochondria targeting-associated protein 19</fullName>
    </recommendedName>
</protein>
<accession>A0A4Y7QAY3</accession>
<evidence type="ECO:0000256" key="4">
    <source>
        <dbReference type="ARBA" id="ARBA00022824"/>
    </source>
</evidence>
<dbReference type="OrthoDB" id="433124at2759"/>
<gene>
    <name evidence="9" type="ORF">BD410DRAFT_786669</name>
</gene>
<dbReference type="Pfam" id="PF05241">
    <property type="entry name" value="EBP"/>
    <property type="match status" value="1"/>
</dbReference>
<evidence type="ECO:0000313" key="9">
    <source>
        <dbReference type="EMBL" id="TDL23970.1"/>
    </source>
</evidence>
<evidence type="ECO:0000256" key="1">
    <source>
        <dbReference type="ARBA" id="ARBA00004477"/>
    </source>
</evidence>
<sequence length="189" mass="21333">MSRSWSARPLDLLYFIFFCVHIPATLMIDLQGLLPSYVFPAPVRKIVPFYLSISNDPLMAGAFGMNGLPSQWLWFKSFLFLECLFQLPTFLVGIYALWHDMRKVYPLLLTYGASTFTTLVPVLTVFLTTPVSSTPQKGIHTITPSQLVILLASYIPFTIVPLLMTVDMAIRLAKNTGNAENARQVKKRE</sequence>
<keyword evidence="3 7" id="KW-0812">Transmembrane</keyword>
<dbReference type="AlphaFoldDB" id="A0A4Y7QAY3"/>
<evidence type="ECO:0000259" key="8">
    <source>
        <dbReference type="PROSITE" id="PS51751"/>
    </source>
</evidence>
<dbReference type="Proteomes" id="UP000294933">
    <property type="component" value="Unassembled WGS sequence"/>
</dbReference>
<organism evidence="9 10">
    <name type="scientific">Rickenella mellea</name>
    <dbReference type="NCBI Taxonomy" id="50990"/>
    <lineage>
        <taxon>Eukaryota</taxon>
        <taxon>Fungi</taxon>
        <taxon>Dikarya</taxon>
        <taxon>Basidiomycota</taxon>
        <taxon>Agaricomycotina</taxon>
        <taxon>Agaricomycetes</taxon>
        <taxon>Hymenochaetales</taxon>
        <taxon>Rickenellaceae</taxon>
        <taxon>Rickenella</taxon>
    </lineage>
</organism>
<dbReference type="STRING" id="50990.A0A4Y7QAY3"/>